<reference evidence="2" key="1">
    <citation type="journal article" date="2022" name="Mol. Ecol. Resour.">
        <title>The genomes of chicory, endive, great burdock and yacon provide insights into Asteraceae palaeo-polyploidization history and plant inulin production.</title>
        <authorList>
            <person name="Fan W."/>
            <person name="Wang S."/>
            <person name="Wang H."/>
            <person name="Wang A."/>
            <person name="Jiang F."/>
            <person name="Liu H."/>
            <person name="Zhao H."/>
            <person name="Xu D."/>
            <person name="Zhang Y."/>
        </authorList>
    </citation>
    <scope>NUCLEOTIDE SEQUENCE [LARGE SCALE GENOMIC DNA]</scope>
    <source>
        <strain evidence="2">cv. Punajuju</strain>
    </source>
</reference>
<reference evidence="1 2" key="2">
    <citation type="journal article" date="2022" name="Mol. Ecol. Resour.">
        <title>The genomes of chicory, endive, great burdock and yacon provide insights into Asteraceae paleo-polyploidization history and plant inulin production.</title>
        <authorList>
            <person name="Fan W."/>
            <person name="Wang S."/>
            <person name="Wang H."/>
            <person name="Wang A."/>
            <person name="Jiang F."/>
            <person name="Liu H."/>
            <person name="Zhao H."/>
            <person name="Xu D."/>
            <person name="Zhang Y."/>
        </authorList>
    </citation>
    <scope>NUCLEOTIDE SEQUENCE [LARGE SCALE GENOMIC DNA]</scope>
    <source>
        <strain evidence="2">cv. Punajuju</strain>
        <tissue evidence="1">Leaves</tissue>
    </source>
</reference>
<protein>
    <submittedName>
        <fullName evidence="1">Uncharacterized protein</fullName>
    </submittedName>
</protein>
<accession>A0ACB9BEH2</accession>
<organism evidence="1 2">
    <name type="scientific">Cichorium intybus</name>
    <name type="common">Chicory</name>
    <dbReference type="NCBI Taxonomy" id="13427"/>
    <lineage>
        <taxon>Eukaryota</taxon>
        <taxon>Viridiplantae</taxon>
        <taxon>Streptophyta</taxon>
        <taxon>Embryophyta</taxon>
        <taxon>Tracheophyta</taxon>
        <taxon>Spermatophyta</taxon>
        <taxon>Magnoliopsida</taxon>
        <taxon>eudicotyledons</taxon>
        <taxon>Gunneridae</taxon>
        <taxon>Pentapetalae</taxon>
        <taxon>asterids</taxon>
        <taxon>campanulids</taxon>
        <taxon>Asterales</taxon>
        <taxon>Asteraceae</taxon>
        <taxon>Cichorioideae</taxon>
        <taxon>Cichorieae</taxon>
        <taxon>Cichoriinae</taxon>
        <taxon>Cichorium</taxon>
    </lineage>
</organism>
<proteinExistence type="predicted"/>
<evidence type="ECO:0000313" key="2">
    <source>
        <dbReference type="Proteomes" id="UP001055811"/>
    </source>
</evidence>
<dbReference type="Proteomes" id="UP001055811">
    <property type="component" value="Linkage Group LG06"/>
</dbReference>
<dbReference type="EMBL" id="CM042014">
    <property type="protein sequence ID" value="KAI3720605.1"/>
    <property type="molecule type" value="Genomic_DNA"/>
</dbReference>
<keyword evidence="2" id="KW-1185">Reference proteome</keyword>
<sequence length="74" mass="8084">MFPITSSADDQGKKNINEILGPKIIGVDVKNQVDFDAIMLEIDGTPNKSKWTVKVSIFSSLPTHILIQANTADN</sequence>
<gene>
    <name evidence="1" type="ORF">L2E82_31594</name>
</gene>
<name>A0ACB9BEH2_CICIN</name>
<comment type="caution">
    <text evidence="1">The sequence shown here is derived from an EMBL/GenBank/DDBJ whole genome shotgun (WGS) entry which is preliminary data.</text>
</comment>
<evidence type="ECO:0000313" key="1">
    <source>
        <dbReference type="EMBL" id="KAI3720605.1"/>
    </source>
</evidence>